<comment type="similarity">
    <text evidence="2">Belongs to the MGMT family.</text>
</comment>
<gene>
    <name evidence="10" type="ORF">SAMN05421829_108215</name>
</gene>
<dbReference type="PANTHER" id="PTHR10815">
    <property type="entry name" value="METHYLATED-DNA--PROTEIN-CYSTEINE METHYLTRANSFERASE"/>
    <property type="match status" value="1"/>
</dbReference>
<dbReference type="EMBL" id="FTMD01000008">
    <property type="protein sequence ID" value="SIQ98006.1"/>
    <property type="molecule type" value="Genomic_DNA"/>
</dbReference>
<evidence type="ECO:0000313" key="11">
    <source>
        <dbReference type="Proteomes" id="UP000186819"/>
    </source>
</evidence>
<evidence type="ECO:0000256" key="5">
    <source>
        <dbReference type="ARBA" id="ARBA00022679"/>
    </source>
</evidence>
<dbReference type="STRING" id="34027.SAMN05421829_108215"/>
<dbReference type="InterPro" id="IPR001497">
    <property type="entry name" value="MethylDNA_cys_MeTrfase_AS"/>
</dbReference>
<protein>
    <recommendedName>
        <fullName evidence="3">methylated-DNA--[protein]-cysteine S-methyltransferase</fullName>
        <ecNumber evidence="3">2.1.1.63</ecNumber>
    </recommendedName>
</protein>
<dbReference type="InterPro" id="IPR036217">
    <property type="entry name" value="MethylDNA_cys_MeTrfase_DNAb"/>
</dbReference>
<evidence type="ECO:0000256" key="6">
    <source>
        <dbReference type="ARBA" id="ARBA00022763"/>
    </source>
</evidence>
<evidence type="ECO:0000256" key="2">
    <source>
        <dbReference type="ARBA" id="ARBA00008711"/>
    </source>
</evidence>
<evidence type="ECO:0000256" key="1">
    <source>
        <dbReference type="ARBA" id="ARBA00001286"/>
    </source>
</evidence>
<proteinExistence type="inferred from homology"/>
<keyword evidence="7" id="KW-0234">DNA repair</keyword>
<comment type="catalytic activity">
    <reaction evidence="1">
        <text>a 4-O-methyl-thymidine in DNA + L-cysteinyl-[protein] = a thymidine in DNA + S-methyl-L-cysteinyl-[protein]</text>
        <dbReference type="Rhea" id="RHEA:53428"/>
        <dbReference type="Rhea" id="RHEA-COMP:10131"/>
        <dbReference type="Rhea" id="RHEA-COMP:10132"/>
        <dbReference type="Rhea" id="RHEA-COMP:13555"/>
        <dbReference type="Rhea" id="RHEA-COMP:13556"/>
        <dbReference type="ChEBI" id="CHEBI:29950"/>
        <dbReference type="ChEBI" id="CHEBI:82612"/>
        <dbReference type="ChEBI" id="CHEBI:137386"/>
        <dbReference type="ChEBI" id="CHEBI:137387"/>
        <dbReference type="EC" id="2.1.1.63"/>
    </reaction>
</comment>
<organism evidence="10 11">
    <name type="scientific">Aromatoleum tolulyticum</name>
    <dbReference type="NCBI Taxonomy" id="34027"/>
    <lineage>
        <taxon>Bacteria</taxon>
        <taxon>Pseudomonadati</taxon>
        <taxon>Pseudomonadota</taxon>
        <taxon>Betaproteobacteria</taxon>
        <taxon>Rhodocyclales</taxon>
        <taxon>Rhodocyclaceae</taxon>
        <taxon>Aromatoleum</taxon>
    </lineage>
</organism>
<accession>A0A1N6X6Q3</accession>
<evidence type="ECO:0000256" key="3">
    <source>
        <dbReference type="ARBA" id="ARBA00011918"/>
    </source>
</evidence>
<name>A0A1N6X6Q3_9RHOO</name>
<keyword evidence="5 10" id="KW-0808">Transferase</keyword>
<dbReference type="OrthoDB" id="9802228at2"/>
<sequence length="165" mass="17643">MNSDRNTSARTTFSAILTLPFGGLGVRADHNCIRELVFLPPGTLARAPDSPLAERAAMQLLAWLDDPDRPFDLPLAERGTPFQRRVWSSIAAIPRGSHRTYGEIAATMNSAARAVGQACGANPFPIVVPCHRVVAAGGGLGGFANSTGGYLLDTKRWLLQFEAGR</sequence>
<keyword evidence="4 10" id="KW-0489">Methyltransferase</keyword>
<dbReference type="InterPro" id="IPR036388">
    <property type="entry name" value="WH-like_DNA-bd_sf"/>
</dbReference>
<dbReference type="Proteomes" id="UP000186819">
    <property type="component" value="Unassembled WGS sequence"/>
</dbReference>
<dbReference type="EC" id="2.1.1.63" evidence="3"/>
<evidence type="ECO:0000256" key="7">
    <source>
        <dbReference type="ARBA" id="ARBA00023204"/>
    </source>
</evidence>
<dbReference type="SUPFAM" id="SSF46767">
    <property type="entry name" value="Methylated DNA-protein cysteine methyltransferase, C-terminal domain"/>
    <property type="match status" value="1"/>
</dbReference>
<dbReference type="InterPro" id="IPR036631">
    <property type="entry name" value="MGMT_N_sf"/>
</dbReference>
<dbReference type="Gene3D" id="1.10.10.10">
    <property type="entry name" value="Winged helix-like DNA-binding domain superfamily/Winged helix DNA-binding domain"/>
    <property type="match status" value="1"/>
</dbReference>
<dbReference type="CDD" id="cd06445">
    <property type="entry name" value="ATase"/>
    <property type="match status" value="1"/>
</dbReference>
<dbReference type="GO" id="GO:0006281">
    <property type="term" value="P:DNA repair"/>
    <property type="evidence" value="ECO:0007669"/>
    <property type="project" value="UniProtKB-KW"/>
</dbReference>
<dbReference type="FunFam" id="1.10.10.10:FF:000214">
    <property type="entry name" value="Methylated-DNA--protein-cysteine methyltransferase"/>
    <property type="match status" value="1"/>
</dbReference>
<dbReference type="GO" id="GO:0003908">
    <property type="term" value="F:methylated-DNA-[protein]-cysteine S-methyltransferase activity"/>
    <property type="evidence" value="ECO:0007669"/>
    <property type="project" value="UniProtKB-EC"/>
</dbReference>
<feature type="domain" description="Methylated-DNA-[protein]-cysteine S-methyltransferase DNA binding" evidence="9">
    <location>
        <begin position="81"/>
        <end position="163"/>
    </location>
</feature>
<dbReference type="InterPro" id="IPR014048">
    <property type="entry name" value="MethylDNA_cys_MeTrfase_DNA-bd"/>
</dbReference>
<keyword evidence="11" id="KW-1185">Reference proteome</keyword>
<evidence type="ECO:0000313" key="10">
    <source>
        <dbReference type="EMBL" id="SIQ98006.1"/>
    </source>
</evidence>
<dbReference type="Pfam" id="PF01035">
    <property type="entry name" value="DNA_binding_1"/>
    <property type="match status" value="1"/>
</dbReference>
<reference evidence="11" key="1">
    <citation type="submission" date="2017-01" db="EMBL/GenBank/DDBJ databases">
        <authorList>
            <person name="Varghese N."/>
            <person name="Submissions S."/>
        </authorList>
    </citation>
    <scope>NUCLEOTIDE SEQUENCE [LARGE SCALE GENOMIC DNA]</scope>
    <source>
        <strain evidence="11">ATCC 51758</strain>
    </source>
</reference>
<dbReference type="PROSITE" id="PS00374">
    <property type="entry name" value="MGMT"/>
    <property type="match status" value="1"/>
</dbReference>
<dbReference type="SUPFAM" id="SSF53155">
    <property type="entry name" value="Methylated DNA-protein cysteine methyltransferase domain"/>
    <property type="match status" value="1"/>
</dbReference>
<dbReference type="RefSeq" id="WP_076602697.1">
    <property type="nucleotide sequence ID" value="NZ_FTMD01000008.1"/>
</dbReference>
<keyword evidence="6" id="KW-0227">DNA damage</keyword>
<evidence type="ECO:0000259" key="9">
    <source>
        <dbReference type="Pfam" id="PF01035"/>
    </source>
</evidence>
<dbReference type="PANTHER" id="PTHR10815:SF13">
    <property type="entry name" value="METHYLATED-DNA--PROTEIN-CYSTEINE METHYLTRANSFERASE"/>
    <property type="match status" value="1"/>
</dbReference>
<evidence type="ECO:0000256" key="8">
    <source>
        <dbReference type="ARBA" id="ARBA00049348"/>
    </source>
</evidence>
<dbReference type="AlphaFoldDB" id="A0A1N6X6Q3"/>
<comment type="catalytic activity">
    <reaction evidence="8">
        <text>a 6-O-methyl-2'-deoxyguanosine in DNA + L-cysteinyl-[protein] = S-methyl-L-cysteinyl-[protein] + a 2'-deoxyguanosine in DNA</text>
        <dbReference type="Rhea" id="RHEA:24000"/>
        <dbReference type="Rhea" id="RHEA-COMP:10131"/>
        <dbReference type="Rhea" id="RHEA-COMP:10132"/>
        <dbReference type="Rhea" id="RHEA-COMP:11367"/>
        <dbReference type="Rhea" id="RHEA-COMP:11368"/>
        <dbReference type="ChEBI" id="CHEBI:29950"/>
        <dbReference type="ChEBI" id="CHEBI:82612"/>
        <dbReference type="ChEBI" id="CHEBI:85445"/>
        <dbReference type="ChEBI" id="CHEBI:85448"/>
        <dbReference type="EC" id="2.1.1.63"/>
    </reaction>
</comment>
<dbReference type="GO" id="GO:0032259">
    <property type="term" value="P:methylation"/>
    <property type="evidence" value="ECO:0007669"/>
    <property type="project" value="UniProtKB-KW"/>
</dbReference>
<evidence type="ECO:0000256" key="4">
    <source>
        <dbReference type="ARBA" id="ARBA00022603"/>
    </source>
</evidence>
<dbReference type="NCBIfam" id="TIGR00589">
    <property type="entry name" value="ogt"/>
    <property type="match status" value="1"/>
</dbReference>